<evidence type="ECO:0000313" key="3">
    <source>
        <dbReference type="Proteomes" id="UP000261540"/>
    </source>
</evidence>
<proteinExistence type="predicted"/>
<sequence>MSQVQERRSGDEDDLQHPEADMRDGEGLVVTDVLTAGLLGVALEGRLLVPPGTLHRGAQHQDAEDEEHRQPDLPPGCGVGLDLSEANSLCAPTHG</sequence>
<organism evidence="2 3">
    <name type="scientific">Paramormyrops kingsleyae</name>
    <dbReference type="NCBI Taxonomy" id="1676925"/>
    <lineage>
        <taxon>Eukaryota</taxon>
        <taxon>Metazoa</taxon>
        <taxon>Chordata</taxon>
        <taxon>Craniata</taxon>
        <taxon>Vertebrata</taxon>
        <taxon>Euteleostomi</taxon>
        <taxon>Actinopterygii</taxon>
        <taxon>Neopterygii</taxon>
        <taxon>Teleostei</taxon>
        <taxon>Osteoglossocephala</taxon>
        <taxon>Osteoglossomorpha</taxon>
        <taxon>Osteoglossiformes</taxon>
        <taxon>Mormyridae</taxon>
        <taxon>Paramormyrops</taxon>
    </lineage>
</organism>
<dbReference type="STRING" id="1676925.ENSPKIP00000034261"/>
<dbReference type="GeneTree" id="ENSGT01150000287332"/>
<feature type="compositionally biased region" description="Basic and acidic residues" evidence="1">
    <location>
        <begin position="59"/>
        <end position="71"/>
    </location>
</feature>
<accession>A0A3B3SVV3</accession>
<feature type="compositionally biased region" description="Basic and acidic residues" evidence="1">
    <location>
        <begin position="1"/>
        <end position="26"/>
    </location>
</feature>
<reference evidence="2" key="2">
    <citation type="submission" date="2025-09" db="UniProtKB">
        <authorList>
            <consortium name="Ensembl"/>
        </authorList>
    </citation>
    <scope>IDENTIFICATION</scope>
</reference>
<evidence type="ECO:0000313" key="2">
    <source>
        <dbReference type="Ensembl" id="ENSPKIP00000034261.1"/>
    </source>
</evidence>
<evidence type="ECO:0000256" key="1">
    <source>
        <dbReference type="SAM" id="MobiDB-lite"/>
    </source>
</evidence>
<feature type="region of interest" description="Disordered" evidence="1">
    <location>
        <begin position="1"/>
        <end position="27"/>
    </location>
</feature>
<dbReference type="Ensembl" id="ENSPKIT00000015167.1">
    <property type="protein sequence ID" value="ENSPKIP00000034261.1"/>
    <property type="gene ID" value="ENSPKIG00000013665.1"/>
</dbReference>
<dbReference type="AlphaFoldDB" id="A0A3B3SVV3"/>
<feature type="region of interest" description="Disordered" evidence="1">
    <location>
        <begin position="51"/>
        <end position="95"/>
    </location>
</feature>
<keyword evidence="3" id="KW-1185">Reference proteome</keyword>
<dbReference type="Proteomes" id="UP000261540">
    <property type="component" value="Unplaced"/>
</dbReference>
<name>A0A3B3SVV3_9TELE</name>
<protein>
    <submittedName>
        <fullName evidence="2">Uncharacterized protein</fullName>
    </submittedName>
</protein>
<reference evidence="2" key="1">
    <citation type="submission" date="2025-08" db="UniProtKB">
        <authorList>
            <consortium name="Ensembl"/>
        </authorList>
    </citation>
    <scope>IDENTIFICATION</scope>
</reference>